<comment type="similarity">
    <text evidence="1">Belongs to the DinB family.</text>
</comment>
<evidence type="ECO:0000256" key="2">
    <source>
        <dbReference type="ARBA" id="ARBA00022723"/>
    </source>
</evidence>
<evidence type="ECO:0000313" key="3">
    <source>
        <dbReference type="EMBL" id="MFC3155065.1"/>
    </source>
</evidence>
<keyword evidence="4" id="KW-1185">Reference proteome</keyword>
<dbReference type="SUPFAM" id="SSF109854">
    <property type="entry name" value="DinB/YfiT-like putative metalloenzymes"/>
    <property type="match status" value="1"/>
</dbReference>
<accession>A0ABV7HRA6</accession>
<dbReference type="PANTHER" id="PTHR37302:SF1">
    <property type="entry name" value="PROTEIN DINB"/>
    <property type="match status" value="1"/>
</dbReference>
<dbReference type="Gene3D" id="1.20.120.450">
    <property type="entry name" value="dinb family like domain"/>
    <property type="match status" value="1"/>
</dbReference>
<keyword evidence="2" id="KW-0479">Metal-binding</keyword>
<dbReference type="RefSeq" id="WP_382415607.1">
    <property type="nucleotide sequence ID" value="NZ_AP031500.1"/>
</dbReference>
<dbReference type="InterPro" id="IPR007837">
    <property type="entry name" value="DinB"/>
</dbReference>
<sequence>MESQFLYKAWANERILDEIEKIDQVKYTDNFLKAKRLLNHTHVVDRIFVAHLTNTSHPYAATNTQDTPSVKDLRQYVRKTDEWLLQFSRNVSSSELNKTISFIFTDGDFGEMSVLDILNHLVIHGAYHRGNIGMLLTDCGIAMPSDTFTRFLHNAASTV</sequence>
<proteinExistence type="inferred from homology"/>
<reference evidence="4" key="1">
    <citation type="journal article" date="2019" name="Int. J. Syst. Evol. Microbiol.">
        <title>The Global Catalogue of Microorganisms (GCM) 10K type strain sequencing project: providing services to taxonomists for standard genome sequencing and annotation.</title>
        <authorList>
            <consortium name="The Broad Institute Genomics Platform"/>
            <consortium name="The Broad Institute Genome Sequencing Center for Infectious Disease"/>
            <person name="Wu L."/>
            <person name="Ma J."/>
        </authorList>
    </citation>
    <scope>NUCLEOTIDE SEQUENCE [LARGE SCALE GENOMIC DNA]</scope>
    <source>
        <strain evidence="4">KCTC 52141</strain>
    </source>
</reference>
<dbReference type="EMBL" id="JBHRTL010000006">
    <property type="protein sequence ID" value="MFC3155065.1"/>
    <property type="molecule type" value="Genomic_DNA"/>
</dbReference>
<dbReference type="Pfam" id="PF05163">
    <property type="entry name" value="DinB"/>
    <property type="match status" value="1"/>
</dbReference>
<gene>
    <name evidence="3" type="ORF">ACFOEB_07620</name>
</gene>
<evidence type="ECO:0000313" key="4">
    <source>
        <dbReference type="Proteomes" id="UP001595548"/>
    </source>
</evidence>
<comment type="caution">
    <text evidence="3">The sequence shown here is derived from an EMBL/GenBank/DDBJ whole genome shotgun (WGS) entry which is preliminary data.</text>
</comment>
<organism evidence="3 4">
    <name type="scientific">Gilvimarinus japonicus</name>
    <dbReference type="NCBI Taxonomy" id="1796469"/>
    <lineage>
        <taxon>Bacteria</taxon>
        <taxon>Pseudomonadati</taxon>
        <taxon>Pseudomonadota</taxon>
        <taxon>Gammaproteobacteria</taxon>
        <taxon>Cellvibrionales</taxon>
        <taxon>Cellvibrionaceae</taxon>
        <taxon>Gilvimarinus</taxon>
    </lineage>
</organism>
<dbReference type="PANTHER" id="PTHR37302">
    <property type="entry name" value="SLR1116 PROTEIN"/>
    <property type="match status" value="1"/>
</dbReference>
<name>A0ABV7HRA6_9GAMM</name>
<dbReference type="InterPro" id="IPR034660">
    <property type="entry name" value="DinB/YfiT-like"/>
</dbReference>
<dbReference type="Proteomes" id="UP001595548">
    <property type="component" value="Unassembled WGS sequence"/>
</dbReference>
<evidence type="ECO:0000256" key="1">
    <source>
        <dbReference type="ARBA" id="ARBA00008635"/>
    </source>
</evidence>
<protein>
    <submittedName>
        <fullName evidence="3">DinB family protein</fullName>
    </submittedName>
</protein>